<dbReference type="Gene3D" id="1.10.286.20">
    <property type="match status" value="1"/>
</dbReference>
<dbReference type="Proteomes" id="UP000436468">
    <property type="component" value="Unassembled WGS sequence"/>
</dbReference>
<evidence type="ECO:0000259" key="1">
    <source>
        <dbReference type="Pfam" id="PF14760"/>
    </source>
</evidence>
<reference evidence="2 3" key="1">
    <citation type="submission" date="2019-12" db="EMBL/GenBank/DDBJ databases">
        <title>Draft genome sequences Bradyrhizobium cajani AMBPC1010, Bradyrhizobium pachyrhizi AMBPC1040 and Bradyrhizobium yuanmingense ALSPC3051, three plant growth promoting strains isolated from nodules of Cajanus cajan L. in Dominican Republic.</title>
        <authorList>
            <person name="Flores-Felix J.D."/>
            <person name="Araujo J."/>
            <person name="Diaz-Alcantara C."/>
            <person name="Gonzalez-Andres F."/>
            <person name="Velazquez E."/>
        </authorList>
    </citation>
    <scope>NUCLEOTIDE SEQUENCE [LARGE SCALE GENOMIC DNA]</scope>
    <source>
        <strain evidence="2 3">1040</strain>
    </source>
</reference>
<dbReference type="EMBL" id="WQNF01000012">
    <property type="protein sequence ID" value="MVT67284.1"/>
    <property type="molecule type" value="Genomic_DNA"/>
</dbReference>
<sequence>MRANVTYARADLWYPVKLPPVMISETDRERLASIATAALTDRWRTAAASNLLRELDRATIVPDAQLPANVVAVHSRVHLRDNITGKESRITLVLPG</sequence>
<dbReference type="Pfam" id="PF14760">
    <property type="entry name" value="Rnk_N"/>
    <property type="match status" value="1"/>
</dbReference>
<feature type="domain" description="Regulator of nucleoside diphosphate kinase N-terminal" evidence="1">
    <location>
        <begin position="19"/>
        <end position="61"/>
    </location>
</feature>
<protein>
    <recommendedName>
        <fullName evidence="1">Regulator of nucleoside diphosphate kinase N-terminal domain-containing protein</fullName>
    </recommendedName>
</protein>
<proteinExistence type="predicted"/>
<dbReference type="InterPro" id="IPR029462">
    <property type="entry name" value="Rnk_N"/>
</dbReference>
<gene>
    <name evidence="2" type="ORF">GPL21_19470</name>
</gene>
<keyword evidence="3" id="KW-1185">Reference proteome</keyword>
<accession>A0A844STR0</accession>
<organism evidence="2 3">
    <name type="scientific">Bradyrhizobium pachyrhizi</name>
    <dbReference type="NCBI Taxonomy" id="280333"/>
    <lineage>
        <taxon>Bacteria</taxon>
        <taxon>Pseudomonadati</taxon>
        <taxon>Pseudomonadota</taxon>
        <taxon>Alphaproteobacteria</taxon>
        <taxon>Hyphomicrobiales</taxon>
        <taxon>Nitrobacteraceae</taxon>
        <taxon>Bradyrhizobium</taxon>
    </lineage>
</organism>
<comment type="caution">
    <text evidence="2">The sequence shown here is derived from an EMBL/GenBank/DDBJ whole genome shotgun (WGS) entry which is preliminary data.</text>
</comment>
<name>A0A844STR0_9BRAD</name>
<dbReference type="AlphaFoldDB" id="A0A844STR0"/>
<evidence type="ECO:0000313" key="2">
    <source>
        <dbReference type="EMBL" id="MVT67284.1"/>
    </source>
</evidence>
<evidence type="ECO:0000313" key="3">
    <source>
        <dbReference type="Proteomes" id="UP000436468"/>
    </source>
</evidence>